<dbReference type="AlphaFoldDB" id="B6FYW9"/>
<proteinExistence type="predicted"/>
<evidence type="ECO:0000313" key="1">
    <source>
        <dbReference type="EMBL" id="EEA85350.1"/>
    </source>
</evidence>
<reference evidence="1 2" key="1">
    <citation type="submission" date="2008-09" db="EMBL/GenBank/DDBJ databases">
        <authorList>
            <person name="Fulton L."/>
            <person name="Clifton S."/>
            <person name="Fulton B."/>
            <person name="Xu J."/>
            <person name="Minx P."/>
            <person name="Pepin K.H."/>
            <person name="Johnson M."/>
            <person name="Thiruvilangam P."/>
            <person name="Bhonagiri V."/>
            <person name="Nash W.E."/>
            <person name="Mardis E.R."/>
            <person name="Wilson R.K."/>
        </authorList>
    </citation>
    <scope>NUCLEOTIDE SEQUENCE [LARGE SCALE GENOMIC DNA]</scope>
    <source>
        <strain evidence="1 2">DSM 13275</strain>
    </source>
</reference>
<protein>
    <submittedName>
        <fullName evidence="1">Uncharacterized protein</fullName>
    </submittedName>
</protein>
<comment type="caution">
    <text evidence="1">The sequence shown here is derived from an EMBL/GenBank/DDBJ whole genome shotgun (WGS) entry which is preliminary data.</text>
</comment>
<name>B6FYW9_PEPHT</name>
<gene>
    <name evidence="1" type="ORF">CLOHIR_01073</name>
</gene>
<reference evidence="1 2" key="2">
    <citation type="submission" date="2008-10" db="EMBL/GenBank/DDBJ databases">
        <title>Draft genome sequence of Clostridium hiranonis (DSM 13275).</title>
        <authorList>
            <person name="Sudarsanam P."/>
            <person name="Ley R."/>
            <person name="Guruge J."/>
            <person name="Turnbaugh P.J."/>
            <person name="Mahowald M."/>
            <person name="Liep D."/>
            <person name="Gordon J."/>
        </authorList>
    </citation>
    <scope>NUCLEOTIDE SEQUENCE [LARGE SCALE GENOMIC DNA]</scope>
    <source>
        <strain evidence="1 2">DSM 13275</strain>
    </source>
</reference>
<accession>B6FYW9</accession>
<dbReference type="HOGENOM" id="CLU_3249503_0_0_9"/>
<organism evidence="1 2">
    <name type="scientific">Peptacetobacter hiranonis (strain DSM 13275 / JCM 10541 / KCTC 15199 / TO-931)</name>
    <name type="common">Clostridium hiranonis</name>
    <dbReference type="NCBI Taxonomy" id="500633"/>
    <lineage>
        <taxon>Bacteria</taxon>
        <taxon>Bacillati</taxon>
        <taxon>Bacillota</taxon>
        <taxon>Clostridia</taxon>
        <taxon>Peptostreptococcales</taxon>
        <taxon>Peptostreptococcaceae</taxon>
        <taxon>Peptacetobacter</taxon>
    </lineage>
</organism>
<evidence type="ECO:0000313" key="2">
    <source>
        <dbReference type="Proteomes" id="UP000003178"/>
    </source>
</evidence>
<keyword evidence="2" id="KW-1185">Reference proteome</keyword>
<dbReference type="EMBL" id="ABWP01000045">
    <property type="protein sequence ID" value="EEA85350.1"/>
    <property type="molecule type" value="Genomic_DNA"/>
</dbReference>
<sequence length="42" mass="4939">MDNGDSDEENRSINLSKHKYIDLIYFSIIALKIRKKLIKLVC</sequence>
<dbReference type="STRING" id="500633.CLOHIR_01073"/>
<dbReference type="Proteomes" id="UP000003178">
    <property type="component" value="Unassembled WGS sequence"/>
</dbReference>